<dbReference type="AlphaFoldDB" id="A0AAW0QL47"/>
<reference evidence="1 2" key="1">
    <citation type="submission" date="2023-01" db="EMBL/GenBank/DDBJ databases">
        <title>Analysis of 21 Apiospora genomes using comparative genomics revels a genus with tremendous synthesis potential of carbohydrate active enzymes and secondary metabolites.</title>
        <authorList>
            <person name="Sorensen T."/>
        </authorList>
    </citation>
    <scope>NUCLEOTIDE SEQUENCE [LARGE SCALE GENOMIC DNA]</scope>
    <source>
        <strain evidence="1 2">CBS 117206</strain>
    </source>
</reference>
<keyword evidence="2" id="KW-1185">Reference proteome</keyword>
<evidence type="ECO:0000313" key="2">
    <source>
        <dbReference type="Proteomes" id="UP001392437"/>
    </source>
</evidence>
<accession>A0AAW0QL47</accession>
<proteinExistence type="predicted"/>
<organism evidence="1 2">
    <name type="scientific">Apiospora kogelbergensis</name>
    <dbReference type="NCBI Taxonomy" id="1337665"/>
    <lineage>
        <taxon>Eukaryota</taxon>
        <taxon>Fungi</taxon>
        <taxon>Dikarya</taxon>
        <taxon>Ascomycota</taxon>
        <taxon>Pezizomycotina</taxon>
        <taxon>Sordariomycetes</taxon>
        <taxon>Xylariomycetidae</taxon>
        <taxon>Amphisphaeriales</taxon>
        <taxon>Apiosporaceae</taxon>
        <taxon>Apiospora</taxon>
    </lineage>
</organism>
<comment type="caution">
    <text evidence="1">The sequence shown here is derived from an EMBL/GenBank/DDBJ whole genome shotgun (WGS) entry which is preliminary data.</text>
</comment>
<evidence type="ECO:0000313" key="1">
    <source>
        <dbReference type="EMBL" id="KAK8101307.1"/>
    </source>
</evidence>
<protein>
    <submittedName>
        <fullName evidence="1">Uncharacterized protein</fullName>
    </submittedName>
</protein>
<dbReference type="EMBL" id="JAQQWP010000009">
    <property type="protein sequence ID" value="KAK8101307.1"/>
    <property type="molecule type" value="Genomic_DNA"/>
</dbReference>
<dbReference type="Proteomes" id="UP001392437">
    <property type="component" value="Unassembled WGS sequence"/>
</dbReference>
<sequence>MGPSAARRIFAQSYDAEDDAPVPLLSTDQRLQCNEAKPNYYTETSPSIDVDENLRHLMTAEVPKMALESDPLLHGIHALAAIHLVYGAWDRSDARERHALMEIHQRYLVMAIREHRDRWWPRCANAPTTPPWFPICCASSSPRKPHLGYVPADVAEPGHRHGRFFNSLTLDLDNQGKLTRDRGDDGGRLSHILSFNGGGGFTTQRDNKNEEKDWDEETREAYVGALYYLNRVMQAQEGKRACRRHLQDEMQG</sequence>
<name>A0AAW0QL47_9PEZI</name>
<gene>
    <name evidence="1" type="ORF">PG999_011681</name>
</gene>